<gene>
    <name evidence="1" type="ORF">GOODEAATRI_031284</name>
</gene>
<organism evidence="1 2">
    <name type="scientific">Goodea atripinnis</name>
    <dbReference type="NCBI Taxonomy" id="208336"/>
    <lineage>
        <taxon>Eukaryota</taxon>
        <taxon>Metazoa</taxon>
        <taxon>Chordata</taxon>
        <taxon>Craniata</taxon>
        <taxon>Vertebrata</taxon>
        <taxon>Euteleostomi</taxon>
        <taxon>Actinopterygii</taxon>
        <taxon>Neopterygii</taxon>
        <taxon>Teleostei</taxon>
        <taxon>Neoteleostei</taxon>
        <taxon>Acanthomorphata</taxon>
        <taxon>Ovalentaria</taxon>
        <taxon>Atherinomorphae</taxon>
        <taxon>Cyprinodontiformes</taxon>
        <taxon>Goodeidae</taxon>
        <taxon>Goodea</taxon>
    </lineage>
</organism>
<reference evidence="1 2" key="1">
    <citation type="submission" date="2021-06" db="EMBL/GenBank/DDBJ databases">
        <authorList>
            <person name="Palmer J.M."/>
        </authorList>
    </citation>
    <scope>NUCLEOTIDE SEQUENCE [LARGE SCALE GENOMIC DNA]</scope>
    <source>
        <strain evidence="1 2">GA_2019</strain>
        <tissue evidence="1">Muscle</tissue>
    </source>
</reference>
<keyword evidence="2" id="KW-1185">Reference proteome</keyword>
<feature type="non-terminal residue" evidence="1">
    <location>
        <position position="1"/>
    </location>
</feature>
<protein>
    <submittedName>
        <fullName evidence="1">Uncharacterized protein</fullName>
    </submittedName>
</protein>
<name>A0ABV0MM82_9TELE</name>
<comment type="caution">
    <text evidence="1">The sequence shown here is derived from an EMBL/GenBank/DDBJ whole genome shotgun (WGS) entry which is preliminary data.</text>
</comment>
<dbReference type="Proteomes" id="UP001476798">
    <property type="component" value="Unassembled WGS sequence"/>
</dbReference>
<evidence type="ECO:0000313" key="2">
    <source>
        <dbReference type="Proteomes" id="UP001476798"/>
    </source>
</evidence>
<evidence type="ECO:0000313" key="1">
    <source>
        <dbReference type="EMBL" id="MEQ2160209.1"/>
    </source>
</evidence>
<proteinExistence type="predicted"/>
<dbReference type="EMBL" id="JAHRIO010005248">
    <property type="protein sequence ID" value="MEQ2160209.1"/>
    <property type="molecule type" value="Genomic_DNA"/>
</dbReference>
<sequence length="130" mass="14492">RFIRDGAASSLITYKQRSEPSHFQVFHRSIDSGLISTGKAPHTLRGFSTPMLGSTINTNRTSWISVKLKRCLKKLRGRAHQNHSLPKLGTENTPQCMKMPNLDWSNHSGSGLESMDSQVGSYLPLLKLIT</sequence>
<accession>A0ABV0MM82</accession>